<dbReference type="SUPFAM" id="SSF52218">
    <property type="entry name" value="Flavoproteins"/>
    <property type="match status" value="1"/>
</dbReference>
<evidence type="ECO:0000256" key="1">
    <source>
        <dbReference type="SAM" id="MobiDB-lite"/>
    </source>
</evidence>
<evidence type="ECO:0000313" key="2">
    <source>
        <dbReference type="EMBL" id="GGO37456.1"/>
    </source>
</evidence>
<comment type="caution">
    <text evidence="2">The sequence shown here is derived from an EMBL/GenBank/DDBJ whole genome shotgun (WGS) entry which is preliminary data.</text>
</comment>
<proteinExistence type="predicted"/>
<organism evidence="2 3">
    <name type="scientific">Gemmobacter aquaticus</name>
    <dbReference type="NCBI Taxonomy" id="490185"/>
    <lineage>
        <taxon>Bacteria</taxon>
        <taxon>Pseudomonadati</taxon>
        <taxon>Pseudomonadota</taxon>
        <taxon>Alphaproteobacteria</taxon>
        <taxon>Rhodobacterales</taxon>
        <taxon>Paracoccaceae</taxon>
        <taxon>Gemmobacter</taxon>
    </lineage>
</organism>
<reference evidence="2 3" key="1">
    <citation type="journal article" date="2014" name="Int. J. Syst. Evol. Microbiol.">
        <title>Complete genome sequence of Corynebacterium casei LMG S-19264T (=DSM 44701T), isolated from a smear-ripened cheese.</title>
        <authorList>
            <consortium name="US DOE Joint Genome Institute (JGI-PGF)"/>
            <person name="Walter F."/>
            <person name="Albersmeier A."/>
            <person name="Kalinowski J."/>
            <person name="Ruckert C."/>
        </authorList>
    </citation>
    <scope>NUCLEOTIDE SEQUENCE [LARGE SCALE GENOMIC DNA]</scope>
    <source>
        <strain evidence="2 3">CGMCC 1.7029</strain>
    </source>
</reference>
<dbReference type="Proteomes" id="UP000598196">
    <property type="component" value="Unassembled WGS sequence"/>
</dbReference>
<name>A0A917YP05_9RHOB</name>
<keyword evidence="3" id="KW-1185">Reference proteome</keyword>
<dbReference type="Gene3D" id="3.40.50.360">
    <property type="match status" value="1"/>
</dbReference>
<sequence>MTRILVLCYSSYGHVRTLAKAVAEGASPDPELPSTSGEPLTRCPRTFAEARGSSMTPQAPASLAPMLPTSRQGGLAAQPPLWPRKARKEHPMLRSLIRTWRTRIKQDEMNKLASCLGPHIARDIGIGEAEMRRFPSTRWPF</sequence>
<protein>
    <recommendedName>
        <fullName evidence="4">Flavodoxin-like domain-containing protein</fullName>
    </recommendedName>
</protein>
<dbReference type="EMBL" id="BMLP01000009">
    <property type="protein sequence ID" value="GGO37456.1"/>
    <property type="molecule type" value="Genomic_DNA"/>
</dbReference>
<accession>A0A917YP05</accession>
<evidence type="ECO:0008006" key="4">
    <source>
        <dbReference type="Google" id="ProtNLM"/>
    </source>
</evidence>
<feature type="region of interest" description="Disordered" evidence="1">
    <location>
        <begin position="24"/>
        <end position="88"/>
    </location>
</feature>
<evidence type="ECO:0000313" key="3">
    <source>
        <dbReference type="Proteomes" id="UP000598196"/>
    </source>
</evidence>
<gene>
    <name evidence="2" type="ORF">GCM10010991_33120</name>
</gene>
<dbReference type="InterPro" id="IPR029039">
    <property type="entry name" value="Flavoprotein-like_sf"/>
</dbReference>
<dbReference type="AlphaFoldDB" id="A0A917YP05"/>